<dbReference type="Pfam" id="PF00248">
    <property type="entry name" value="Aldo_ket_red"/>
    <property type="match status" value="1"/>
</dbReference>
<evidence type="ECO:0000256" key="1">
    <source>
        <dbReference type="ARBA" id="ARBA00006515"/>
    </source>
</evidence>
<dbReference type="STRING" id="4795.A0A225V6W1"/>
<gene>
    <name evidence="5" type="ORF">PHMEG_00028302</name>
</gene>
<dbReference type="EMBL" id="NBNE01007568">
    <property type="protein sequence ID" value="OWZ00497.1"/>
    <property type="molecule type" value="Genomic_DNA"/>
</dbReference>
<name>A0A225V6W1_9STRA</name>
<dbReference type="PANTHER" id="PTHR43150">
    <property type="entry name" value="HYPERKINETIC, ISOFORM M"/>
    <property type="match status" value="1"/>
</dbReference>
<dbReference type="Gene3D" id="3.20.20.100">
    <property type="entry name" value="NADP-dependent oxidoreductase domain"/>
    <property type="match status" value="1"/>
</dbReference>
<dbReference type="PRINTS" id="PR01577">
    <property type="entry name" value="KCNABCHANNEL"/>
</dbReference>
<comment type="caution">
    <text evidence="5">The sequence shown here is derived from an EMBL/GenBank/DDBJ whole genome shotgun (WGS) entry which is preliminary data.</text>
</comment>
<dbReference type="GO" id="GO:0016491">
    <property type="term" value="F:oxidoreductase activity"/>
    <property type="evidence" value="ECO:0007669"/>
    <property type="project" value="UniProtKB-KW"/>
</dbReference>
<evidence type="ECO:0000256" key="2">
    <source>
        <dbReference type="ARBA" id="ARBA00022857"/>
    </source>
</evidence>
<dbReference type="Proteomes" id="UP000198211">
    <property type="component" value="Unassembled WGS sequence"/>
</dbReference>
<evidence type="ECO:0000313" key="6">
    <source>
        <dbReference type="Proteomes" id="UP000198211"/>
    </source>
</evidence>
<keyword evidence="2" id="KW-0521">NADP</keyword>
<reference evidence="6" key="1">
    <citation type="submission" date="2017-03" db="EMBL/GenBank/DDBJ databases">
        <title>Phytopthora megakarya and P. palmivora, two closely related causual agents of cacao black pod achieved similar genome size and gene model numbers by different mechanisms.</title>
        <authorList>
            <person name="Ali S."/>
            <person name="Shao J."/>
            <person name="Larry D.J."/>
            <person name="Kronmiller B."/>
            <person name="Shen D."/>
            <person name="Strem M.D."/>
            <person name="Melnick R.L."/>
            <person name="Guiltinan M.J."/>
            <person name="Tyler B.M."/>
            <person name="Meinhardt L.W."/>
            <person name="Bailey B.A."/>
        </authorList>
    </citation>
    <scope>NUCLEOTIDE SEQUENCE [LARGE SCALE GENOMIC DNA]</scope>
    <source>
        <strain evidence="6">zdho120</strain>
    </source>
</reference>
<evidence type="ECO:0000313" key="5">
    <source>
        <dbReference type="EMBL" id="OWZ00497.1"/>
    </source>
</evidence>
<dbReference type="OrthoDB" id="111970at2759"/>
<evidence type="ECO:0000256" key="3">
    <source>
        <dbReference type="ARBA" id="ARBA00023002"/>
    </source>
</evidence>
<feature type="domain" description="NADP-dependent oxidoreductase" evidence="4">
    <location>
        <begin position="24"/>
        <end position="205"/>
    </location>
</feature>
<dbReference type="InterPro" id="IPR023210">
    <property type="entry name" value="NADP_OxRdtase_dom"/>
</dbReference>
<keyword evidence="6" id="KW-1185">Reference proteome</keyword>
<organism evidence="5 6">
    <name type="scientific">Phytophthora megakarya</name>
    <dbReference type="NCBI Taxonomy" id="4795"/>
    <lineage>
        <taxon>Eukaryota</taxon>
        <taxon>Sar</taxon>
        <taxon>Stramenopiles</taxon>
        <taxon>Oomycota</taxon>
        <taxon>Peronosporomycetes</taxon>
        <taxon>Peronosporales</taxon>
        <taxon>Peronosporaceae</taxon>
        <taxon>Phytophthora</taxon>
    </lineage>
</organism>
<keyword evidence="3" id="KW-0560">Oxidoreductase</keyword>
<accession>A0A225V6W1</accession>
<dbReference type="InterPro" id="IPR005399">
    <property type="entry name" value="K_chnl_volt-dep_bsu_KCNAB-rel"/>
</dbReference>
<dbReference type="InterPro" id="IPR036812">
    <property type="entry name" value="NAD(P)_OxRdtase_dom_sf"/>
</dbReference>
<sequence length="218" mass="24862">MSTSSSPIKMTYRFLGNSGLLVSKLALGSWMPYDEKYTVDAWFAMMETAFKGGINFFDTAEMYGSGQSERNMGGAIKKGIANGVWDREDLVIATKIFGGYKGFENFGPNDVGLGRKHLVEGTKRALSRLQLDYVDVIFCHRPEPYTPIEEVVRAMNFVIQQGWAFYWGTSDWLTADIREACDVADRLGLIRPIVEQPEYNIFERTKVEYDYADLYKKY</sequence>
<feature type="non-terminal residue" evidence="5">
    <location>
        <position position="218"/>
    </location>
</feature>
<dbReference type="AlphaFoldDB" id="A0A225V6W1"/>
<evidence type="ECO:0000259" key="4">
    <source>
        <dbReference type="Pfam" id="PF00248"/>
    </source>
</evidence>
<dbReference type="SUPFAM" id="SSF51430">
    <property type="entry name" value="NAD(P)-linked oxidoreductase"/>
    <property type="match status" value="1"/>
</dbReference>
<comment type="similarity">
    <text evidence="1">Belongs to the shaker potassium channel beta subunit family.</text>
</comment>
<protein>
    <recommendedName>
        <fullName evidence="4">NADP-dependent oxidoreductase domain-containing protein</fullName>
    </recommendedName>
</protein>
<dbReference type="PANTHER" id="PTHR43150:SF2">
    <property type="entry name" value="HYPERKINETIC, ISOFORM M"/>
    <property type="match status" value="1"/>
</dbReference>
<proteinExistence type="inferred from homology"/>